<gene>
    <name evidence="4" type="ORF">HNR25_005015</name>
</gene>
<dbReference type="InterPro" id="IPR036380">
    <property type="entry name" value="Isochorismatase-like_sf"/>
</dbReference>
<dbReference type="InterPro" id="IPR050272">
    <property type="entry name" value="Isochorismatase-like_hydrls"/>
</dbReference>
<feature type="domain" description="Isochorismatase-like" evidence="3">
    <location>
        <begin position="32"/>
        <end position="203"/>
    </location>
</feature>
<keyword evidence="4" id="KW-0456">Lyase</keyword>
<dbReference type="PANTHER" id="PTHR43540:SF3">
    <property type="entry name" value="ENTEROBACTIN SYNTHASE COMPONENT B"/>
    <property type="match status" value="1"/>
</dbReference>
<organism evidence="4 5">
    <name type="scientific">Streptomonospora salina</name>
    <dbReference type="NCBI Taxonomy" id="104205"/>
    <lineage>
        <taxon>Bacteria</taxon>
        <taxon>Bacillati</taxon>
        <taxon>Actinomycetota</taxon>
        <taxon>Actinomycetes</taxon>
        <taxon>Streptosporangiales</taxon>
        <taxon>Nocardiopsidaceae</taxon>
        <taxon>Streptomonospora</taxon>
    </lineage>
</organism>
<dbReference type="RefSeq" id="WP_184640283.1">
    <property type="nucleotide sequence ID" value="NZ_BAABKT010000035.1"/>
</dbReference>
<feature type="compositionally biased region" description="Basic and acidic residues" evidence="2">
    <location>
        <begin position="13"/>
        <end position="23"/>
    </location>
</feature>
<dbReference type="AlphaFoldDB" id="A0A841EDX5"/>
<dbReference type="Proteomes" id="UP000578077">
    <property type="component" value="Unassembled WGS sequence"/>
</dbReference>
<evidence type="ECO:0000313" key="4">
    <source>
        <dbReference type="EMBL" id="MBB6001186.1"/>
    </source>
</evidence>
<evidence type="ECO:0000313" key="5">
    <source>
        <dbReference type="Proteomes" id="UP000578077"/>
    </source>
</evidence>
<dbReference type="EMBL" id="JACHLY010000002">
    <property type="protein sequence ID" value="MBB6001186.1"/>
    <property type="molecule type" value="Genomic_DNA"/>
</dbReference>
<accession>A0A841EDX5</accession>
<dbReference type="Pfam" id="PF00857">
    <property type="entry name" value="Isochorismatase"/>
    <property type="match status" value="1"/>
</dbReference>
<feature type="region of interest" description="Disordered" evidence="2">
    <location>
        <begin position="1"/>
        <end position="23"/>
    </location>
</feature>
<dbReference type="EC" id="3.3.2.1" evidence="4"/>
<evidence type="ECO:0000256" key="1">
    <source>
        <dbReference type="ARBA" id="ARBA00022801"/>
    </source>
</evidence>
<dbReference type="InterPro" id="IPR016291">
    <property type="entry name" value="Isochorismatase"/>
</dbReference>
<keyword evidence="5" id="KW-1185">Reference proteome</keyword>
<protein>
    <submittedName>
        <fullName evidence="4">Bifunctional isochorismate lyase/aryl carrier protein</fullName>
        <ecNumber evidence="4">3.3.2.1</ecNumber>
    </submittedName>
</protein>
<dbReference type="PRINTS" id="PR01398">
    <property type="entry name" value="ISCHRISMTASE"/>
</dbReference>
<evidence type="ECO:0000259" key="3">
    <source>
        <dbReference type="Pfam" id="PF00857"/>
    </source>
</evidence>
<dbReference type="GO" id="GO:0016829">
    <property type="term" value="F:lyase activity"/>
    <property type="evidence" value="ECO:0007669"/>
    <property type="project" value="UniProtKB-KW"/>
</dbReference>
<dbReference type="PANTHER" id="PTHR43540">
    <property type="entry name" value="PEROXYUREIDOACRYLATE/UREIDOACRYLATE AMIDOHYDROLASE-RELATED"/>
    <property type="match status" value="1"/>
</dbReference>
<keyword evidence="1 4" id="KW-0378">Hydrolase</keyword>
<name>A0A841EDX5_9ACTN</name>
<dbReference type="GO" id="GO:0008908">
    <property type="term" value="F:isochorismatase activity"/>
    <property type="evidence" value="ECO:0007669"/>
    <property type="project" value="UniProtKB-EC"/>
</dbReference>
<dbReference type="InterPro" id="IPR000868">
    <property type="entry name" value="Isochorismatase-like_dom"/>
</dbReference>
<comment type="caution">
    <text evidence="4">The sequence shown here is derived from an EMBL/GenBank/DDBJ whole genome shotgun (WGS) entry which is preliminary data.</text>
</comment>
<sequence>MPLAHIDPYELPDPDRLPPNRADWRPDPARAVLLVHDMQHYFLRPYRTGAPPLAHALANIAALSERARAAGVPVVYTAKPGGMPPDVRGLEGDFWGAGMRADPEHTAITAALQPREGDTLVTKRRYSAFVGTDLAERLERRGRDQLLITGVYAHIGCLLTAADAFMRDVQPFLIADATADFSAEDHRSALGYVARRCGVALSTRRAVEALAQDPALDPHV</sequence>
<dbReference type="Gene3D" id="3.40.50.850">
    <property type="entry name" value="Isochorismatase-like"/>
    <property type="match status" value="1"/>
</dbReference>
<evidence type="ECO:0000256" key="2">
    <source>
        <dbReference type="SAM" id="MobiDB-lite"/>
    </source>
</evidence>
<proteinExistence type="predicted"/>
<dbReference type="SUPFAM" id="SSF52499">
    <property type="entry name" value="Isochorismatase-like hydrolases"/>
    <property type="match status" value="1"/>
</dbReference>
<reference evidence="4 5" key="1">
    <citation type="submission" date="2020-08" db="EMBL/GenBank/DDBJ databases">
        <title>Sequencing the genomes of 1000 actinobacteria strains.</title>
        <authorList>
            <person name="Klenk H.-P."/>
        </authorList>
    </citation>
    <scope>NUCLEOTIDE SEQUENCE [LARGE SCALE GENOMIC DNA]</scope>
    <source>
        <strain evidence="4 5">DSM 44593</strain>
    </source>
</reference>